<protein>
    <submittedName>
        <fullName evidence="2">Cell wall hydrolase</fullName>
    </submittedName>
</protein>
<dbReference type="Pfam" id="PF07486">
    <property type="entry name" value="Hydrolase_2"/>
    <property type="match status" value="1"/>
</dbReference>
<dbReference type="InterPro" id="IPR011105">
    <property type="entry name" value="Cell_wall_hydrolase_SleB"/>
</dbReference>
<gene>
    <name evidence="2" type="ORF">H2509_19285</name>
</gene>
<proteinExistence type="predicted"/>
<sequence>MTALEAANHQSSHAPTLIMADASRPDLTEAPDIAVTSAAPGHNPTVVRGLENFVIDSAPKTIPDKIEINRSRKGNRHLSMAPDREMVGIAAGTVYSLPNLFAEGPEQDLPRVAFVKPITPLTGTGKGSAVAHVDGQGRPLDLMQLAIARNAAATSLSLAAAYAPNALADTNAPFRALLGQPQIDDPAAQEEAALEANKDGDPYWWVKRPLPASVNSSKEQRCLAEAVYFEARGEPETGQVAVAQVVLNRVRNPAYPDTICKVVYQNRHKRNRCQFSFACDGIRDRISSKAAWETAQRVAKDAVDGDEYIEDVGASTHYHATYVKPRWARSMKRLDKIGRHIFYRTRGGGWS</sequence>
<keyword evidence="2" id="KW-0378">Hydrolase</keyword>
<evidence type="ECO:0000313" key="3">
    <source>
        <dbReference type="Proteomes" id="UP000541109"/>
    </source>
</evidence>
<evidence type="ECO:0000313" key="2">
    <source>
        <dbReference type="EMBL" id="MBA5779279.1"/>
    </source>
</evidence>
<dbReference type="Proteomes" id="UP000541109">
    <property type="component" value="Unassembled WGS sequence"/>
</dbReference>
<keyword evidence="3" id="KW-1185">Reference proteome</keyword>
<feature type="domain" description="Cell wall hydrolase SleB" evidence="1">
    <location>
        <begin position="233"/>
        <end position="343"/>
    </location>
</feature>
<name>A0A839ALF8_9HYPH</name>
<evidence type="ECO:0000259" key="1">
    <source>
        <dbReference type="Pfam" id="PF07486"/>
    </source>
</evidence>
<dbReference type="EMBL" id="JACFXV010000066">
    <property type="protein sequence ID" value="MBA5779279.1"/>
    <property type="molecule type" value="Genomic_DNA"/>
</dbReference>
<dbReference type="InterPro" id="IPR042047">
    <property type="entry name" value="SleB_dom1"/>
</dbReference>
<comment type="caution">
    <text evidence="2">The sequence shown here is derived from an EMBL/GenBank/DDBJ whole genome shotgun (WGS) entry which is preliminary data.</text>
</comment>
<accession>A0A839ALF8</accession>
<organism evidence="2 3">
    <name type="scientific">Stappia albiluteola</name>
    <dbReference type="NCBI Taxonomy" id="2758565"/>
    <lineage>
        <taxon>Bacteria</taxon>
        <taxon>Pseudomonadati</taxon>
        <taxon>Pseudomonadota</taxon>
        <taxon>Alphaproteobacteria</taxon>
        <taxon>Hyphomicrobiales</taxon>
        <taxon>Stappiaceae</taxon>
        <taxon>Stappia</taxon>
    </lineage>
</organism>
<dbReference type="AlphaFoldDB" id="A0A839ALF8"/>
<dbReference type="Gene3D" id="1.10.10.2520">
    <property type="entry name" value="Cell wall hydrolase SleB, domain 1"/>
    <property type="match status" value="1"/>
</dbReference>
<dbReference type="GO" id="GO:0016787">
    <property type="term" value="F:hydrolase activity"/>
    <property type="evidence" value="ECO:0007669"/>
    <property type="project" value="UniProtKB-KW"/>
</dbReference>
<reference evidence="2 3" key="1">
    <citation type="submission" date="2020-07" db="EMBL/GenBank/DDBJ databases">
        <title>Stappia sp., F7233, whole genome shotgun sequencing project.</title>
        <authorList>
            <person name="Jiang S."/>
            <person name="Liu Z.W."/>
            <person name="Du Z.J."/>
        </authorList>
    </citation>
    <scope>NUCLEOTIDE SEQUENCE [LARGE SCALE GENOMIC DNA]</scope>
    <source>
        <strain evidence="2 3">F7233</strain>
    </source>
</reference>